<keyword evidence="2" id="KW-0472">Membrane</keyword>
<dbReference type="RefSeq" id="WP_185043041.1">
    <property type="nucleotide sequence ID" value="NZ_BAABFG010000005.1"/>
</dbReference>
<organism evidence="3 4">
    <name type="scientific">Actinoplanes octamycinicus</name>
    <dbReference type="NCBI Taxonomy" id="135948"/>
    <lineage>
        <taxon>Bacteria</taxon>
        <taxon>Bacillati</taxon>
        <taxon>Actinomycetota</taxon>
        <taxon>Actinomycetes</taxon>
        <taxon>Micromonosporales</taxon>
        <taxon>Micromonosporaceae</taxon>
        <taxon>Actinoplanes</taxon>
    </lineage>
</organism>
<name>A0A7W7MAA3_9ACTN</name>
<dbReference type="AlphaFoldDB" id="A0A7W7MAA3"/>
<keyword evidence="4" id="KW-1185">Reference proteome</keyword>
<feature type="transmembrane region" description="Helical" evidence="2">
    <location>
        <begin position="80"/>
        <end position="101"/>
    </location>
</feature>
<protein>
    <recommendedName>
        <fullName evidence="5">DUF4352 domain-containing protein</fullName>
    </recommendedName>
</protein>
<evidence type="ECO:0008006" key="5">
    <source>
        <dbReference type="Google" id="ProtNLM"/>
    </source>
</evidence>
<feature type="region of interest" description="Disordered" evidence="1">
    <location>
        <begin position="36"/>
        <end position="74"/>
    </location>
</feature>
<accession>A0A7W7MAA3</accession>
<keyword evidence="2" id="KW-0812">Transmembrane</keyword>
<proteinExistence type="predicted"/>
<evidence type="ECO:0000313" key="3">
    <source>
        <dbReference type="EMBL" id="MBB4742711.1"/>
    </source>
</evidence>
<feature type="transmembrane region" description="Helical" evidence="2">
    <location>
        <begin position="16"/>
        <end position="34"/>
    </location>
</feature>
<comment type="caution">
    <text evidence="3">The sequence shown here is derived from an EMBL/GenBank/DDBJ whole genome shotgun (WGS) entry which is preliminary data.</text>
</comment>
<dbReference type="Proteomes" id="UP000546162">
    <property type="component" value="Unassembled WGS sequence"/>
</dbReference>
<evidence type="ECO:0000256" key="1">
    <source>
        <dbReference type="SAM" id="MobiDB-lite"/>
    </source>
</evidence>
<reference evidence="3 4" key="1">
    <citation type="submission" date="2020-08" db="EMBL/GenBank/DDBJ databases">
        <title>Sequencing the genomes of 1000 actinobacteria strains.</title>
        <authorList>
            <person name="Klenk H.-P."/>
        </authorList>
    </citation>
    <scope>NUCLEOTIDE SEQUENCE [LARGE SCALE GENOMIC DNA]</scope>
    <source>
        <strain evidence="3 4">DSM 45809</strain>
    </source>
</reference>
<evidence type="ECO:0000256" key="2">
    <source>
        <dbReference type="SAM" id="Phobius"/>
    </source>
</evidence>
<evidence type="ECO:0000313" key="4">
    <source>
        <dbReference type="Proteomes" id="UP000546162"/>
    </source>
</evidence>
<keyword evidence="2" id="KW-1133">Transmembrane helix</keyword>
<feature type="compositionally biased region" description="Pro residues" evidence="1">
    <location>
        <begin position="55"/>
        <end position="65"/>
    </location>
</feature>
<sequence length="302" mass="31780">MTEPPHPPQHRGRRRWAAFAAVAVVAAIGGAVVARRWPRRTPPAPVPALVTVSDPPSPPAPPPASARPAGPTPAAARRRALIAVATVAMAAAITGVVGNSIPTGPPVYEITNDAIAHLDTLTPRPITPGWMITPSPPGPLPTRTSPGWPEPTSAWTPPPAPVPAGGVVPYDGTVVLHSDSGEEVQLAIADYQNPAVLPVNPALRPAAGHRLVEVAVRVQTTGRIPFVPDLEKQAWVLDRAGHRYPADLAKTTFHSGEPSGVPQFSVTTRSIIFEVPAGAGLNRFRLTRHPGKPSQTQVWRLP</sequence>
<gene>
    <name evidence="3" type="ORF">BJY16_006170</name>
</gene>
<dbReference type="EMBL" id="JACHNB010000001">
    <property type="protein sequence ID" value="MBB4742711.1"/>
    <property type="molecule type" value="Genomic_DNA"/>
</dbReference>